<evidence type="ECO:0000256" key="4">
    <source>
        <dbReference type="ARBA" id="ARBA00022980"/>
    </source>
</evidence>
<evidence type="ECO:0000313" key="8">
    <source>
        <dbReference type="EMBL" id="MBP2025449.1"/>
    </source>
</evidence>
<evidence type="ECO:0000256" key="1">
    <source>
        <dbReference type="ARBA" id="ARBA00008563"/>
    </source>
</evidence>
<dbReference type="InterPro" id="IPR018258">
    <property type="entry name" value="Ribosomal_bL21_CS"/>
</dbReference>
<comment type="subunit">
    <text evidence="6">Part of the 50S ribosomal subunit. Contacts protein L20.</text>
</comment>
<dbReference type="InterPro" id="IPR001787">
    <property type="entry name" value="Ribosomal_bL21"/>
</dbReference>
<keyword evidence="9" id="KW-1185">Reference proteome</keyword>
<evidence type="ECO:0000256" key="3">
    <source>
        <dbReference type="ARBA" id="ARBA00022884"/>
    </source>
</evidence>
<comment type="function">
    <text evidence="6 7">This protein binds to 23S rRNA in the presence of protein L20.</text>
</comment>
<keyword evidence="2 6" id="KW-0699">rRNA-binding</keyword>
<dbReference type="PANTHER" id="PTHR21349:SF0">
    <property type="entry name" value="LARGE RIBOSOMAL SUBUNIT PROTEIN BL21M"/>
    <property type="match status" value="1"/>
</dbReference>
<dbReference type="EMBL" id="JAGGLJ010000008">
    <property type="protein sequence ID" value="MBP2025449.1"/>
    <property type="molecule type" value="Genomic_DNA"/>
</dbReference>
<protein>
    <recommendedName>
        <fullName evidence="6">Large ribosomal subunit protein bL21</fullName>
    </recommendedName>
</protein>
<organism evidence="8 9">
    <name type="scientific">Peptoniphilus stercorisuis</name>
    <dbReference type="NCBI Taxonomy" id="1436965"/>
    <lineage>
        <taxon>Bacteria</taxon>
        <taxon>Bacillati</taxon>
        <taxon>Bacillota</taxon>
        <taxon>Tissierellia</taxon>
        <taxon>Tissierellales</taxon>
        <taxon>Peptoniphilaceae</taxon>
        <taxon>Peptoniphilus</taxon>
    </lineage>
</organism>
<reference evidence="8 9" key="1">
    <citation type="submission" date="2021-03" db="EMBL/GenBank/DDBJ databases">
        <title>Genomic Encyclopedia of Type Strains, Phase IV (KMG-IV): sequencing the most valuable type-strain genomes for metagenomic binning, comparative biology and taxonomic classification.</title>
        <authorList>
            <person name="Goeker M."/>
        </authorList>
    </citation>
    <scope>NUCLEOTIDE SEQUENCE [LARGE SCALE GENOMIC DNA]</scope>
    <source>
        <strain evidence="8 9">DSM 27563</strain>
    </source>
</reference>
<dbReference type="RefSeq" id="WP_210060744.1">
    <property type="nucleotide sequence ID" value="NZ_JAGGLJ010000008.1"/>
</dbReference>
<evidence type="ECO:0000256" key="7">
    <source>
        <dbReference type="RuleBase" id="RU000562"/>
    </source>
</evidence>
<dbReference type="GO" id="GO:0005840">
    <property type="term" value="C:ribosome"/>
    <property type="evidence" value="ECO:0007669"/>
    <property type="project" value="UniProtKB-KW"/>
</dbReference>
<comment type="similarity">
    <text evidence="1 6 7">Belongs to the bacterial ribosomal protein bL21 family.</text>
</comment>
<dbReference type="InterPro" id="IPR028909">
    <property type="entry name" value="bL21-like"/>
</dbReference>
<name>A0ABS4KCD4_9FIRM</name>
<proteinExistence type="inferred from homology"/>
<sequence>MYAVIETGGKQYTVKVGETVKVEKLNANEGEKVTFDKVLFIAGDDVKVGAPYVEGSKVEGEVIKQAKDKKIVVYKYKSKKNERTRKGHRQPYTLVKIDNII</sequence>
<dbReference type="PANTHER" id="PTHR21349">
    <property type="entry name" value="50S RIBOSOMAL PROTEIN L21"/>
    <property type="match status" value="1"/>
</dbReference>
<dbReference type="HAMAP" id="MF_01363">
    <property type="entry name" value="Ribosomal_bL21"/>
    <property type="match status" value="1"/>
</dbReference>
<evidence type="ECO:0000256" key="2">
    <source>
        <dbReference type="ARBA" id="ARBA00022730"/>
    </source>
</evidence>
<dbReference type="PROSITE" id="PS01169">
    <property type="entry name" value="RIBOSOMAL_L21"/>
    <property type="match status" value="1"/>
</dbReference>
<dbReference type="SUPFAM" id="SSF141091">
    <property type="entry name" value="L21p-like"/>
    <property type="match status" value="1"/>
</dbReference>
<dbReference type="InterPro" id="IPR036164">
    <property type="entry name" value="bL21-like_sf"/>
</dbReference>
<accession>A0ABS4KCD4</accession>
<dbReference type="Proteomes" id="UP001519306">
    <property type="component" value="Unassembled WGS sequence"/>
</dbReference>
<keyword evidence="4 6" id="KW-0689">Ribosomal protein</keyword>
<evidence type="ECO:0000256" key="6">
    <source>
        <dbReference type="HAMAP-Rule" id="MF_01363"/>
    </source>
</evidence>
<evidence type="ECO:0000313" key="9">
    <source>
        <dbReference type="Proteomes" id="UP001519306"/>
    </source>
</evidence>
<gene>
    <name evidence="6" type="primary">rplU</name>
    <name evidence="8" type="ORF">J2Z71_000982</name>
</gene>
<comment type="caution">
    <text evidence="8">The sequence shown here is derived from an EMBL/GenBank/DDBJ whole genome shotgun (WGS) entry which is preliminary data.</text>
</comment>
<evidence type="ECO:0000256" key="5">
    <source>
        <dbReference type="ARBA" id="ARBA00023274"/>
    </source>
</evidence>
<dbReference type="NCBIfam" id="TIGR00061">
    <property type="entry name" value="L21"/>
    <property type="match status" value="1"/>
</dbReference>
<keyword evidence="5 6" id="KW-0687">Ribonucleoprotein</keyword>
<dbReference type="Pfam" id="PF00829">
    <property type="entry name" value="Ribosomal_L21p"/>
    <property type="match status" value="1"/>
</dbReference>
<keyword evidence="3 6" id="KW-0694">RNA-binding</keyword>